<evidence type="ECO:0000256" key="3">
    <source>
        <dbReference type="ARBA" id="ARBA00022452"/>
    </source>
</evidence>
<dbReference type="InterPro" id="IPR000531">
    <property type="entry name" value="Beta-barrel_TonB"/>
</dbReference>
<feature type="short sequence motif" description="TonB C-terminal box" evidence="10">
    <location>
        <begin position="957"/>
        <end position="974"/>
    </location>
</feature>
<keyword evidence="4 9" id="KW-0812">Transmembrane</keyword>
<protein>
    <submittedName>
        <fullName evidence="15">TonB-dependent receptor domain-containing protein</fullName>
    </submittedName>
</protein>
<dbReference type="InterPro" id="IPR010917">
    <property type="entry name" value="TonB_rcpt_CS"/>
</dbReference>
<dbReference type="InterPro" id="IPR012910">
    <property type="entry name" value="Plug_dom"/>
</dbReference>
<dbReference type="Pfam" id="PF00593">
    <property type="entry name" value="TonB_dep_Rec_b-barrel"/>
    <property type="match status" value="1"/>
</dbReference>
<evidence type="ECO:0000259" key="13">
    <source>
        <dbReference type="Pfam" id="PF00593"/>
    </source>
</evidence>
<evidence type="ECO:0000256" key="2">
    <source>
        <dbReference type="ARBA" id="ARBA00022448"/>
    </source>
</evidence>
<keyword evidence="6 11" id="KW-0798">TonB box</keyword>
<reference evidence="16" key="1">
    <citation type="journal article" date="2019" name="Int. J. Syst. Evol. Microbiol.">
        <title>The Global Catalogue of Microorganisms (GCM) 10K type strain sequencing project: providing services to taxonomists for standard genome sequencing and annotation.</title>
        <authorList>
            <consortium name="The Broad Institute Genomics Platform"/>
            <consortium name="The Broad Institute Genome Sequencing Center for Infectious Disease"/>
            <person name="Wu L."/>
            <person name="Ma J."/>
        </authorList>
    </citation>
    <scope>NUCLEOTIDE SEQUENCE [LARGE SCALE GENOMIC DNA]</scope>
    <source>
        <strain evidence="16">CGMCC 1.16275</strain>
    </source>
</reference>
<dbReference type="Gene3D" id="2.170.130.10">
    <property type="entry name" value="TonB-dependent receptor, plug domain"/>
    <property type="match status" value="1"/>
</dbReference>
<evidence type="ECO:0000256" key="12">
    <source>
        <dbReference type="SAM" id="SignalP"/>
    </source>
</evidence>
<dbReference type="Proteomes" id="UP001596456">
    <property type="component" value="Unassembled WGS sequence"/>
</dbReference>
<feature type="domain" description="TonB-dependent receptor plug" evidence="14">
    <location>
        <begin position="49"/>
        <end position="164"/>
    </location>
</feature>
<feature type="domain" description="TonB-dependent receptor-like beta-barrel" evidence="13">
    <location>
        <begin position="380"/>
        <end position="933"/>
    </location>
</feature>
<dbReference type="InterPro" id="IPR037066">
    <property type="entry name" value="Plug_dom_sf"/>
</dbReference>
<evidence type="ECO:0000256" key="4">
    <source>
        <dbReference type="ARBA" id="ARBA00022692"/>
    </source>
</evidence>
<evidence type="ECO:0000256" key="5">
    <source>
        <dbReference type="ARBA" id="ARBA00022729"/>
    </source>
</evidence>
<dbReference type="InterPro" id="IPR036942">
    <property type="entry name" value="Beta-barrel_TonB_sf"/>
</dbReference>
<evidence type="ECO:0000259" key="14">
    <source>
        <dbReference type="Pfam" id="PF07715"/>
    </source>
</evidence>
<evidence type="ECO:0000313" key="15">
    <source>
        <dbReference type="EMBL" id="MFC7335031.1"/>
    </source>
</evidence>
<accession>A0ABW2L1I8</accession>
<dbReference type="PANTHER" id="PTHR47234:SF2">
    <property type="entry name" value="TONB-DEPENDENT RECEPTOR"/>
    <property type="match status" value="1"/>
</dbReference>
<evidence type="ECO:0000256" key="11">
    <source>
        <dbReference type="RuleBase" id="RU003357"/>
    </source>
</evidence>
<comment type="subcellular location">
    <subcellularLocation>
        <location evidence="1 9">Cell outer membrane</location>
        <topology evidence="1 9">Multi-pass membrane protein</topology>
    </subcellularLocation>
</comment>
<dbReference type="PROSITE" id="PS01156">
    <property type="entry name" value="TONB_DEPENDENT_REC_2"/>
    <property type="match status" value="1"/>
</dbReference>
<feature type="signal peptide" evidence="12">
    <location>
        <begin position="1"/>
        <end position="29"/>
    </location>
</feature>
<comment type="caution">
    <text evidence="15">The sequence shown here is derived from an EMBL/GenBank/DDBJ whole genome shotgun (WGS) entry which is preliminary data.</text>
</comment>
<organism evidence="15 16">
    <name type="scientific">Rhodocista pekingensis</name>
    <dbReference type="NCBI Taxonomy" id="201185"/>
    <lineage>
        <taxon>Bacteria</taxon>
        <taxon>Pseudomonadati</taxon>
        <taxon>Pseudomonadota</taxon>
        <taxon>Alphaproteobacteria</taxon>
        <taxon>Rhodospirillales</taxon>
        <taxon>Azospirillaceae</taxon>
        <taxon>Rhodocista</taxon>
    </lineage>
</organism>
<dbReference type="RefSeq" id="WP_377360570.1">
    <property type="nucleotide sequence ID" value="NZ_JBHTCM010000025.1"/>
</dbReference>
<evidence type="ECO:0000256" key="10">
    <source>
        <dbReference type="PROSITE-ProRule" id="PRU10144"/>
    </source>
</evidence>
<evidence type="ECO:0000256" key="8">
    <source>
        <dbReference type="ARBA" id="ARBA00023237"/>
    </source>
</evidence>
<sequence length="974" mass="104584">MDLRETAIRRGLMAGAAIGVLVTAMPAAAQQGQVEEIVITGSRIASSNLNSPSPLQVVGGEDIDIAASATLQDVLLKNPTFGAPSISRTNSNFQTSSAGAATIDLRNLGVDRTLVLVNGRRFVSGIPGSAAVDLNTIPTQFIDRVEVLTGGASAVYGSDAVAGVVNIIYKQDFEGIEADARYGISEEGDGIEKDVSLMMGGNFGDNRGNIVGFLGYSNQGAVFSRNRDFAAVDQSSLGALDGDPSHAFTPSRPYYSSYAPQGRFTAGGRSFTYDKNNNLISGFSTNGTATRAADGFNRSDYRTIAIPTERYLFATQGDYEVNDNLRFFMEGTYAGTQTKTEMEPFGLASDDIFPATVWNIQNADGSRNPLVPTALYDAATDTNGDGLKDLVFTRRLREVGNRGNTADRDTYRFLVGADGDIPMVEGWRYETYLGYGKTSESQVSNGQVNVQSFRQALDAVVDVNDVNSNGNRTELICRDADARAQGCHPINLFGFGSISPEAAKYIAAPGMLSTFTQQTIAGLNVTGDVVDLPAGALGVALGTEYRAERSRSEFDALQQSGLNAGNAIPATRGDFDVFEGYAETNVPILADLPFAKQLNLRGAVRFSDYSTVGTTTSWNVGGEWQPIDDIRFRVIRAQSVRAPNISELYSPPSQNYPTGLIDPCDGIGATGGGVIGENCRRDPGVLSNIATNGKVTFTQSDVQGISGFDLGNPDLSEEKGKSWTIGAVITPTIEALSAFSMTVDYFNVKIEDAITAIPRQFILDQCYRTNDQEYCKLIRRYQAFGVNSAGAIDEVDQPIANAGSLATSGLDITLNHRLDLEDIGLAGQLNSRLAYTHVFKGYVIPLEGAEKDSFNGEIGTPRDKAALNLIYGLDNLSVAWTTTWIGNSYLDNQFLASMEWPGNVGVGNWFYHDVQIRYAATENFELYAGADNVFDKKPAPILSNLPGNETGTETASGTYDAIGRFFYAGVKVTF</sequence>
<keyword evidence="2 9" id="KW-0813">Transport</keyword>
<keyword evidence="3 9" id="KW-1134">Transmembrane beta strand</keyword>
<dbReference type="SUPFAM" id="SSF56935">
    <property type="entry name" value="Porins"/>
    <property type="match status" value="1"/>
</dbReference>
<comment type="similarity">
    <text evidence="9 11">Belongs to the TonB-dependent receptor family.</text>
</comment>
<dbReference type="PANTHER" id="PTHR47234">
    <property type="match status" value="1"/>
</dbReference>
<feature type="chain" id="PRO_5045928893" evidence="12">
    <location>
        <begin position="30"/>
        <end position="974"/>
    </location>
</feature>
<keyword evidence="15" id="KW-0675">Receptor</keyword>
<dbReference type="InterPro" id="IPR039426">
    <property type="entry name" value="TonB-dep_rcpt-like"/>
</dbReference>
<evidence type="ECO:0000313" key="16">
    <source>
        <dbReference type="Proteomes" id="UP001596456"/>
    </source>
</evidence>
<dbReference type="Pfam" id="PF07715">
    <property type="entry name" value="Plug"/>
    <property type="match status" value="1"/>
</dbReference>
<dbReference type="PROSITE" id="PS52016">
    <property type="entry name" value="TONB_DEPENDENT_REC_3"/>
    <property type="match status" value="1"/>
</dbReference>
<keyword evidence="5 12" id="KW-0732">Signal</keyword>
<keyword evidence="16" id="KW-1185">Reference proteome</keyword>
<dbReference type="Gene3D" id="2.40.170.20">
    <property type="entry name" value="TonB-dependent receptor, beta-barrel domain"/>
    <property type="match status" value="1"/>
</dbReference>
<gene>
    <name evidence="15" type="ORF">ACFQPS_17830</name>
</gene>
<evidence type="ECO:0000256" key="9">
    <source>
        <dbReference type="PROSITE-ProRule" id="PRU01360"/>
    </source>
</evidence>
<name>A0ABW2L1I8_9PROT</name>
<keyword evidence="7 9" id="KW-0472">Membrane</keyword>
<keyword evidence="8 9" id="KW-0998">Cell outer membrane</keyword>
<evidence type="ECO:0000256" key="7">
    <source>
        <dbReference type="ARBA" id="ARBA00023136"/>
    </source>
</evidence>
<evidence type="ECO:0000256" key="1">
    <source>
        <dbReference type="ARBA" id="ARBA00004571"/>
    </source>
</evidence>
<proteinExistence type="inferred from homology"/>
<dbReference type="EMBL" id="JBHTCM010000025">
    <property type="protein sequence ID" value="MFC7335031.1"/>
    <property type="molecule type" value="Genomic_DNA"/>
</dbReference>
<evidence type="ECO:0000256" key="6">
    <source>
        <dbReference type="ARBA" id="ARBA00023077"/>
    </source>
</evidence>